<dbReference type="InterPro" id="IPR050398">
    <property type="entry name" value="HssS/ArlS-like"/>
</dbReference>
<keyword evidence="13 14" id="KW-0472">Membrane</keyword>
<dbReference type="PANTHER" id="PTHR45528">
    <property type="entry name" value="SENSOR HISTIDINE KINASE CPXA"/>
    <property type="match status" value="1"/>
</dbReference>
<dbReference type="InterPro" id="IPR004358">
    <property type="entry name" value="Sig_transdc_His_kin-like_C"/>
</dbReference>
<keyword evidence="6" id="KW-0808">Transferase</keyword>
<comment type="caution">
    <text evidence="17">The sequence shown here is derived from an EMBL/GenBank/DDBJ whole genome shotgun (WGS) entry which is preliminary data.</text>
</comment>
<dbReference type="Pfam" id="PF02518">
    <property type="entry name" value="HATPase_c"/>
    <property type="match status" value="1"/>
</dbReference>
<evidence type="ECO:0000256" key="12">
    <source>
        <dbReference type="ARBA" id="ARBA00023012"/>
    </source>
</evidence>
<evidence type="ECO:0000313" key="17">
    <source>
        <dbReference type="EMBL" id="TKK69284.1"/>
    </source>
</evidence>
<feature type="transmembrane region" description="Helical" evidence="14">
    <location>
        <begin position="770"/>
        <end position="794"/>
    </location>
</feature>
<keyword evidence="8" id="KW-0547">Nucleotide-binding</keyword>
<feature type="transmembrane region" description="Helical" evidence="14">
    <location>
        <begin position="366"/>
        <end position="393"/>
    </location>
</feature>
<dbReference type="PRINTS" id="PR00344">
    <property type="entry name" value="BCTRLSENSOR"/>
</dbReference>
<dbReference type="PROSITE" id="PS50885">
    <property type="entry name" value="HAMP"/>
    <property type="match status" value="1"/>
</dbReference>
<keyword evidence="12" id="KW-0902">Two-component regulatory system</keyword>
<dbReference type="AlphaFoldDB" id="A0A4U3L4N0"/>
<dbReference type="InterPro" id="IPR003660">
    <property type="entry name" value="HAMP_dom"/>
</dbReference>
<dbReference type="GO" id="GO:0000155">
    <property type="term" value="F:phosphorelay sensor kinase activity"/>
    <property type="evidence" value="ECO:0007669"/>
    <property type="project" value="InterPro"/>
</dbReference>
<dbReference type="EC" id="2.7.13.3" evidence="3"/>
<dbReference type="EMBL" id="SZQL01000005">
    <property type="protein sequence ID" value="TKK69284.1"/>
    <property type="molecule type" value="Genomic_DNA"/>
</dbReference>
<evidence type="ECO:0000256" key="14">
    <source>
        <dbReference type="SAM" id="Phobius"/>
    </source>
</evidence>
<organism evidence="17 18">
    <name type="scientific">Ilyomonas limi</name>
    <dbReference type="NCBI Taxonomy" id="2575867"/>
    <lineage>
        <taxon>Bacteria</taxon>
        <taxon>Pseudomonadati</taxon>
        <taxon>Bacteroidota</taxon>
        <taxon>Chitinophagia</taxon>
        <taxon>Chitinophagales</taxon>
        <taxon>Chitinophagaceae</taxon>
        <taxon>Ilyomonas</taxon>
    </lineage>
</organism>
<dbReference type="SMART" id="SM00387">
    <property type="entry name" value="HATPase_c"/>
    <property type="match status" value="1"/>
</dbReference>
<evidence type="ECO:0000256" key="11">
    <source>
        <dbReference type="ARBA" id="ARBA00022989"/>
    </source>
</evidence>
<feature type="transmembrane region" description="Helical" evidence="14">
    <location>
        <begin position="943"/>
        <end position="965"/>
    </location>
</feature>
<keyword evidence="11 14" id="KW-1133">Transmembrane helix</keyword>
<reference evidence="17 18" key="1">
    <citation type="submission" date="2019-05" db="EMBL/GenBank/DDBJ databases">
        <title>Panacibacter sp. strain 17mud1-8 Genome sequencing and assembly.</title>
        <authorList>
            <person name="Chhetri G."/>
        </authorList>
    </citation>
    <scope>NUCLEOTIDE SEQUENCE [LARGE SCALE GENOMIC DNA]</scope>
    <source>
        <strain evidence="17 18">17mud1-8</strain>
    </source>
</reference>
<name>A0A4U3L4N0_9BACT</name>
<evidence type="ECO:0000256" key="6">
    <source>
        <dbReference type="ARBA" id="ARBA00022679"/>
    </source>
</evidence>
<feature type="transmembrane region" description="Helical" evidence="14">
    <location>
        <begin position="16"/>
        <end position="38"/>
    </location>
</feature>
<feature type="transmembrane region" description="Helical" evidence="14">
    <location>
        <begin position="405"/>
        <end position="424"/>
    </location>
</feature>
<evidence type="ECO:0000256" key="7">
    <source>
        <dbReference type="ARBA" id="ARBA00022692"/>
    </source>
</evidence>
<dbReference type="Gene3D" id="1.10.287.130">
    <property type="match status" value="1"/>
</dbReference>
<comment type="subcellular location">
    <subcellularLocation>
        <location evidence="2">Cell membrane</location>
        <topology evidence="2">Multi-pass membrane protein</topology>
    </subcellularLocation>
</comment>
<dbReference type="PROSITE" id="PS50109">
    <property type="entry name" value="HIS_KIN"/>
    <property type="match status" value="1"/>
</dbReference>
<dbReference type="CDD" id="cd00075">
    <property type="entry name" value="HATPase"/>
    <property type="match status" value="1"/>
</dbReference>
<keyword evidence="18" id="KW-1185">Reference proteome</keyword>
<feature type="domain" description="HAMP" evidence="16">
    <location>
        <begin position="967"/>
        <end position="1019"/>
    </location>
</feature>
<feature type="domain" description="Histidine kinase" evidence="15">
    <location>
        <begin position="1036"/>
        <end position="1246"/>
    </location>
</feature>
<dbReference type="RefSeq" id="WP_137261279.1">
    <property type="nucleotide sequence ID" value="NZ_SZQL01000005.1"/>
</dbReference>
<dbReference type="Pfam" id="PF00512">
    <property type="entry name" value="HisKA"/>
    <property type="match status" value="1"/>
</dbReference>
<keyword evidence="4" id="KW-1003">Cell membrane</keyword>
<dbReference type="InterPro" id="IPR003594">
    <property type="entry name" value="HATPase_dom"/>
</dbReference>
<dbReference type="OrthoDB" id="9776727at2"/>
<dbReference type="PANTHER" id="PTHR45528:SF1">
    <property type="entry name" value="SENSOR HISTIDINE KINASE CPXA"/>
    <property type="match status" value="1"/>
</dbReference>
<evidence type="ECO:0000259" key="15">
    <source>
        <dbReference type="PROSITE" id="PS50109"/>
    </source>
</evidence>
<dbReference type="Gene3D" id="3.30.565.10">
    <property type="entry name" value="Histidine kinase-like ATPase, C-terminal domain"/>
    <property type="match status" value="1"/>
</dbReference>
<keyword evidence="5" id="KW-0597">Phosphoprotein</keyword>
<feature type="transmembrane region" description="Helical" evidence="14">
    <location>
        <begin position="219"/>
        <end position="240"/>
    </location>
</feature>
<evidence type="ECO:0000256" key="4">
    <source>
        <dbReference type="ARBA" id="ARBA00022475"/>
    </source>
</evidence>
<evidence type="ECO:0000256" key="3">
    <source>
        <dbReference type="ARBA" id="ARBA00012438"/>
    </source>
</evidence>
<evidence type="ECO:0000256" key="8">
    <source>
        <dbReference type="ARBA" id="ARBA00022741"/>
    </source>
</evidence>
<evidence type="ECO:0000256" key="10">
    <source>
        <dbReference type="ARBA" id="ARBA00022840"/>
    </source>
</evidence>
<feature type="transmembrane region" description="Helical" evidence="14">
    <location>
        <begin position="460"/>
        <end position="481"/>
    </location>
</feature>
<dbReference type="CDD" id="cd00082">
    <property type="entry name" value="HisKA"/>
    <property type="match status" value="1"/>
</dbReference>
<dbReference type="Proteomes" id="UP000305848">
    <property type="component" value="Unassembled WGS sequence"/>
</dbReference>
<sequence>MKSFIQVIKDAAYRHGYLLLIAAWLYTISFVFTNYWSYSASPQKVKNSLENYISTQEQSFQSIITDSAYLHTIVNSRQGFNNEHLQSLPIGLFAYRLNNAGTQAQEIFWNTSQMAVDKNDLTKSDGNYVVKYQNGFFELLKRTVVINNRPYTIAGLIPLYWQYFIHNKYLRSQFASFGNIDKLYRLSSNDNALAIKNSNGATLFHIEPISNIQTEQTDAISVTLKLVTILLLLFFFSAIAKELYLRLSFYRGLLFLVSTLLLFRLFVYYSPFPFYLHTLSLFTPPADNLVIFKMSLGDLLLNLVLLFQVLSFIFFYRTKPNFIKPKQMQVVAVVCLAVQVLVTILFCDIVKSLIDNSNISFDVNNFFSLSIYTITGLFILAVFVLCFYHFSWLMVLPSLLAGFSLFRRLVITVAAGLLMLSFSIQSSTLSQKIVAIIWLSILLIMQEYRQSDKRVALIRSPFLLIWVMLFSFSVSALFVVLKKDYELVQRKNLATQLAEEIDPYSETGLKMATNGLKGDFLKANIARLYDEDENRAFKDSLINTNFSGYLSKYDTHIYTYDSTDQPLYNDDNIAYSTFYKLLHNLSVKQKSTDIPGLYFIDDKSSDFRYVYVKDITNAGSSLLGRLVISARPKPFKREAIYPELFRQPNAADDALAGTSYAIYQGRHLLDYYNDFPFTDTLRPSQIPILQFEQQKDRENNQLWYKSGNNKIVIIVSSNTAFAEFLTLFAALFTIIVLLLILLEVGSFILRARFEKKDFKKAVSLNIRNQVQITIIGISIFSFIVIGAVTINFFINQFNKATKAKLAKSVQIMVNEVQEAIQSNMLFDNFENLDNNSDLERRIIEIANLNNTDVNLYATNGDLQISTQPDIYNKQILSNKMHPTAFYHLHQLHNILFTQKEYIKHFSFESVYKPVKSDDGKVMAYLNIPYLNSQTEVNGEISNLLVTLIFSNAVIFVLAGIIALLLTHRITSSLALIGNKLKALHLGGKNEQITWHRKDEISVLVNEYNKMVRELEASAQALARSERAGAWQEMARQVAHEIKNPLTPMKLSIQYLQRAINNNAANVKELSQRVAETLVEQIDQLAKIAGDFSQFANINHVQPVHFNISEMLESLETLHESDSHVRITYIQPAQPCYIYADKSQINRLFTNLIKNAKEASSGEVAEVKIKQHSINKSVVITIADKGTGIPADKQAHIFEPNFTTKSSGTGLGLAICKGIVEKARGKIWFTTKEGIGTTFYVELPLSTNTLIAV</sequence>
<dbReference type="SMART" id="SM00388">
    <property type="entry name" value="HisKA"/>
    <property type="match status" value="1"/>
</dbReference>
<evidence type="ECO:0000256" key="13">
    <source>
        <dbReference type="ARBA" id="ARBA00023136"/>
    </source>
</evidence>
<evidence type="ECO:0000256" key="1">
    <source>
        <dbReference type="ARBA" id="ARBA00000085"/>
    </source>
</evidence>
<gene>
    <name evidence="17" type="ORF">FC093_08165</name>
</gene>
<dbReference type="GO" id="GO:0005524">
    <property type="term" value="F:ATP binding"/>
    <property type="evidence" value="ECO:0007669"/>
    <property type="project" value="UniProtKB-KW"/>
</dbReference>
<dbReference type="SUPFAM" id="SSF55874">
    <property type="entry name" value="ATPase domain of HSP90 chaperone/DNA topoisomerase II/histidine kinase"/>
    <property type="match status" value="1"/>
</dbReference>
<feature type="transmembrane region" description="Helical" evidence="14">
    <location>
        <begin position="252"/>
        <end position="270"/>
    </location>
</feature>
<evidence type="ECO:0000313" key="18">
    <source>
        <dbReference type="Proteomes" id="UP000305848"/>
    </source>
</evidence>
<comment type="catalytic activity">
    <reaction evidence="1">
        <text>ATP + protein L-histidine = ADP + protein N-phospho-L-histidine.</text>
        <dbReference type="EC" id="2.7.13.3"/>
    </reaction>
</comment>
<evidence type="ECO:0000256" key="5">
    <source>
        <dbReference type="ARBA" id="ARBA00022553"/>
    </source>
</evidence>
<feature type="transmembrane region" description="Helical" evidence="14">
    <location>
        <begin position="724"/>
        <end position="749"/>
    </location>
</feature>
<evidence type="ECO:0000259" key="16">
    <source>
        <dbReference type="PROSITE" id="PS50885"/>
    </source>
</evidence>
<dbReference type="InterPro" id="IPR005467">
    <property type="entry name" value="His_kinase_dom"/>
</dbReference>
<feature type="transmembrane region" description="Helical" evidence="14">
    <location>
        <begin position="328"/>
        <end position="346"/>
    </location>
</feature>
<dbReference type="GO" id="GO:0005886">
    <property type="term" value="C:plasma membrane"/>
    <property type="evidence" value="ECO:0007669"/>
    <property type="project" value="UniProtKB-SubCell"/>
</dbReference>
<dbReference type="InterPro" id="IPR036890">
    <property type="entry name" value="HATPase_C_sf"/>
</dbReference>
<keyword evidence="10" id="KW-0067">ATP-binding</keyword>
<keyword evidence="9 17" id="KW-0418">Kinase</keyword>
<evidence type="ECO:0000256" key="9">
    <source>
        <dbReference type="ARBA" id="ARBA00022777"/>
    </source>
</evidence>
<feature type="transmembrane region" description="Helical" evidence="14">
    <location>
        <begin position="290"/>
        <end position="316"/>
    </location>
</feature>
<dbReference type="SUPFAM" id="SSF47384">
    <property type="entry name" value="Homodimeric domain of signal transducing histidine kinase"/>
    <property type="match status" value="1"/>
</dbReference>
<evidence type="ECO:0000256" key="2">
    <source>
        <dbReference type="ARBA" id="ARBA00004651"/>
    </source>
</evidence>
<dbReference type="InterPro" id="IPR036097">
    <property type="entry name" value="HisK_dim/P_sf"/>
</dbReference>
<dbReference type="Gene3D" id="6.10.340.10">
    <property type="match status" value="1"/>
</dbReference>
<keyword evidence="7 14" id="KW-0812">Transmembrane</keyword>
<protein>
    <recommendedName>
        <fullName evidence="3">histidine kinase</fullName>
        <ecNumber evidence="3">2.7.13.3</ecNumber>
    </recommendedName>
</protein>
<accession>A0A4U3L4N0</accession>
<proteinExistence type="predicted"/>
<dbReference type="InterPro" id="IPR003661">
    <property type="entry name" value="HisK_dim/P_dom"/>
</dbReference>